<dbReference type="InterPro" id="IPR027417">
    <property type="entry name" value="P-loop_NTPase"/>
</dbReference>
<dbReference type="PANTHER" id="PTHR46082">
    <property type="entry name" value="ATP/GTP-BINDING PROTEIN-RELATED"/>
    <property type="match status" value="1"/>
</dbReference>
<dbReference type="Proteomes" id="UP001629113">
    <property type="component" value="Unassembled WGS sequence"/>
</dbReference>
<dbReference type="Gene3D" id="3.40.50.300">
    <property type="entry name" value="P-loop containing nucleotide triphosphate hydrolases"/>
    <property type="match status" value="1"/>
</dbReference>
<comment type="caution">
    <text evidence="1">The sequence shown here is derived from an EMBL/GenBank/DDBJ whole genome shotgun (WGS) entry which is preliminary data.</text>
</comment>
<name>A0ABR4PR95_9HELO</name>
<dbReference type="InterPro" id="IPR011990">
    <property type="entry name" value="TPR-like_helical_dom_sf"/>
</dbReference>
<dbReference type="Gene3D" id="1.25.40.10">
    <property type="entry name" value="Tetratricopeptide repeat domain"/>
    <property type="match status" value="1"/>
</dbReference>
<proteinExistence type="predicted"/>
<dbReference type="PANTHER" id="PTHR46082:SF6">
    <property type="entry name" value="AAA+ ATPASE DOMAIN-CONTAINING PROTEIN-RELATED"/>
    <property type="match status" value="1"/>
</dbReference>
<evidence type="ECO:0000313" key="2">
    <source>
        <dbReference type="Proteomes" id="UP001629113"/>
    </source>
</evidence>
<dbReference type="Pfam" id="PF13424">
    <property type="entry name" value="TPR_12"/>
    <property type="match status" value="1"/>
</dbReference>
<organism evidence="1 2">
    <name type="scientific">Phlyctema vagabunda</name>
    <dbReference type="NCBI Taxonomy" id="108571"/>
    <lineage>
        <taxon>Eukaryota</taxon>
        <taxon>Fungi</taxon>
        <taxon>Dikarya</taxon>
        <taxon>Ascomycota</taxon>
        <taxon>Pezizomycotina</taxon>
        <taxon>Leotiomycetes</taxon>
        <taxon>Helotiales</taxon>
        <taxon>Dermateaceae</taxon>
        <taxon>Phlyctema</taxon>
    </lineage>
</organism>
<dbReference type="SUPFAM" id="SSF48452">
    <property type="entry name" value="TPR-like"/>
    <property type="match status" value="1"/>
</dbReference>
<dbReference type="EMBL" id="JBFCZG010000002">
    <property type="protein sequence ID" value="KAL3425795.1"/>
    <property type="molecule type" value="Genomic_DNA"/>
</dbReference>
<keyword evidence="2" id="KW-1185">Reference proteome</keyword>
<evidence type="ECO:0000313" key="1">
    <source>
        <dbReference type="EMBL" id="KAL3425795.1"/>
    </source>
</evidence>
<sequence>MSGLEILGAAAAASQFIVYGTKVIDFLIKVREAPNAIEKQIIHIRQLVEVSKLVEQSPHLNSGTSGSSLQKILKPCEIEIKYLDNILVEKFPGKQHSIKATWKSLLAVSKEKEIIAAFTTLERLKSSLILCISTTDSSSLSSIGIGVAQVRMGAAKTNTAIGDLSKETRQMRTSLDRVSTAIIDRVSGVTTVLEEVHSLREATTELQRLISPIATRLETVENSVPGLNESDHDAKKLVRNWLKSEASGEWLVIVDNADDPEVLLQRVGSAIGAGSSCLLDYLPQNAQGSILLTTRTRKAGIKFATTRNIVDLAGMDFEEAQELLQMRLNDYATEKEKTREFLETLEYLPLAITQATAYMAENSISLTEYLDMYEESEMAKIELLSHDFEELRRVSESKNPIATTWLISFEHIKQGDLYAADLLSYMVCLDRLGIPQALLPVPPSTFKRTNALGLLQGYSMVRKTQNGLFDIHRLVYLATRNWLKQRETFIHWVRESIRVVSEAFPKANKHGDRQNCEVFISHARTVLSYEEMFIPISVMNRNSAWLTAISRYHNGNRSTVSSETTQKSSVSLGLEENYFDDFKTSLPVDHDKVYRLIAVLASRVGYYYCNDKYAYNVAEELLCQGVRAIEAVLGTWHIQTLKLVRGFSFNLREIGKLEVSEWIFREHIKAKEAILGRNDQSTIESVLEPAIGLERRGKLEEAEPLLLEVLNFRENNTGLDDILTLEAMKELAKLFRQQAKYQESERLYRQILDLYTKARGHEYHPLLPINILHDLGRAIRRARIVQRTGGDI</sequence>
<reference evidence="1 2" key="1">
    <citation type="submission" date="2024-06" db="EMBL/GenBank/DDBJ databases">
        <title>Complete genome of Phlyctema vagabunda strain 19-DSS-EL-015.</title>
        <authorList>
            <person name="Fiorenzani C."/>
        </authorList>
    </citation>
    <scope>NUCLEOTIDE SEQUENCE [LARGE SCALE GENOMIC DNA]</scope>
    <source>
        <strain evidence="1 2">19-DSS-EL-015</strain>
    </source>
</reference>
<dbReference type="SUPFAM" id="SSF52540">
    <property type="entry name" value="P-loop containing nucleoside triphosphate hydrolases"/>
    <property type="match status" value="1"/>
</dbReference>
<accession>A0ABR4PR95</accession>
<dbReference type="InterPro" id="IPR053137">
    <property type="entry name" value="NLR-like"/>
</dbReference>
<protein>
    <submittedName>
        <fullName evidence="1">Kinesin light chain</fullName>
    </submittedName>
</protein>
<gene>
    <name evidence="1" type="ORF">PVAG01_02586</name>
</gene>